<gene>
    <name evidence="6" type="ORF">AS203_08415</name>
</gene>
<evidence type="ECO:0000259" key="5">
    <source>
        <dbReference type="PROSITE" id="PS51459"/>
    </source>
</evidence>
<dbReference type="eggNOG" id="COG3177">
    <property type="taxonomic scope" value="Bacteria"/>
</dbReference>
<keyword evidence="2" id="KW-0547">Nucleotide-binding</keyword>
<dbReference type="PANTHER" id="PTHR13504">
    <property type="entry name" value="FIDO DOMAIN-CONTAINING PROTEIN DDB_G0283145"/>
    <property type="match status" value="1"/>
</dbReference>
<keyword evidence="7" id="KW-1185">Reference proteome</keyword>
<dbReference type="InterPro" id="IPR003812">
    <property type="entry name" value="Fido"/>
</dbReference>
<dbReference type="Gene3D" id="1.10.3290.10">
    <property type="entry name" value="Fido-like domain"/>
    <property type="match status" value="1"/>
</dbReference>
<proteinExistence type="predicted"/>
<evidence type="ECO:0000256" key="2">
    <source>
        <dbReference type="PIRSR" id="PIRSR640198-2"/>
    </source>
</evidence>
<dbReference type="EMBL" id="CP013195">
    <property type="protein sequence ID" value="ALO49108.1"/>
    <property type="molecule type" value="Genomic_DNA"/>
</dbReference>
<evidence type="ECO:0000256" key="4">
    <source>
        <dbReference type="SAM" id="MobiDB-lite"/>
    </source>
</evidence>
<dbReference type="PANTHER" id="PTHR13504:SF38">
    <property type="entry name" value="FIDO DOMAIN-CONTAINING PROTEIN"/>
    <property type="match status" value="1"/>
</dbReference>
<name>A0A0S2KM11_9BACT</name>
<keyword evidence="2" id="KW-0067">ATP-binding</keyword>
<sequence length="279" mass="32868">MNKQEFLDILEEHKELGFQEQIDYEKFYLYSIVTHSTAIEGSTMTEVENQLLFDEGLSAKGKSIIEQNMNLDLKAAYERSMEMAREHTPFSIDMLKELSSIVMRRTGGIFNAPGGVFDSSKGDLRRVNVTAGTMGKSYMNYLKVPQKLEDFCKEMNERREQLLKNPDVYEQYRLSFDAHLKLVTIHPWVDGNGRMSRLIMNHLQNEFDLVPNKVLKEDKAEYINALVKSREEESNTPFQNFMFREHANNLQQEIENYKLSMEDEEEEEEEQKPRRHFRR</sequence>
<evidence type="ECO:0000313" key="6">
    <source>
        <dbReference type="EMBL" id="ALO49108.1"/>
    </source>
</evidence>
<feature type="binding site" evidence="2">
    <location>
        <begin position="190"/>
        <end position="197"/>
    </location>
    <ligand>
        <name>ATP</name>
        <dbReference type="ChEBI" id="CHEBI:30616"/>
    </ligand>
</feature>
<dbReference type="SUPFAM" id="SSF140931">
    <property type="entry name" value="Fic-like"/>
    <property type="match status" value="1"/>
</dbReference>
<organism evidence="6 7">
    <name type="scientific">Hoylesella enoeca</name>
    <dbReference type="NCBI Taxonomy" id="76123"/>
    <lineage>
        <taxon>Bacteria</taxon>
        <taxon>Pseudomonadati</taxon>
        <taxon>Bacteroidota</taxon>
        <taxon>Bacteroidia</taxon>
        <taxon>Bacteroidales</taxon>
        <taxon>Prevotellaceae</taxon>
        <taxon>Hoylesella</taxon>
    </lineage>
</organism>
<dbReference type="OrthoDB" id="9814400at2"/>
<evidence type="ECO:0000256" key="3">
    <source>
        <dbReference type="PIRSR" id="PIRSR640198-3"/>
    </source>
</evidence>
<dbReference type="InterPro" id="IPR036597">
    <property type="entry name" value="Fido-like_dom_sf"/>
</dbReference>
<dbReference type="Pfam" id="PF02661">
    <property type="entry name" value="Fic"/>
    <property type="match status" value="1"/>
</dbReference>
<dbReference type="AlphaFoldDB" id="A0A0S2KM11"/>
<evidence type="ECO:0000313" key="7">
    <source>
        <dbReference type="Proteomes" id="UP000056252"/>
    </source>
</evidence>
<dbReference type="InterPro" id="IPR040198">
    <property type="entry name" value="Fido_containing"/>
</dbReference>
<feature type="site" description="Important for autoinhibition of adenylyltransferase activity" evidence="3">
    <location>
        <position position="40"/>
    </location>
</feature>
<protein>
    <submittedName>
        <fullName evidence="6">Cell filamentation protein Fic</fullName>
    </submittedName>
</protein>
<dbReference type="RefSeq" id="WP_025065686.1">
    <property type="nucleotide sequence ID" value="NZ_CP013195.1"/>
</dbReference>
<feature type="region of interest" description="Disordered" evidence="4">
    <location>
        <begin position="258"/>
        <end position="279"/>
    </location>
</feature>
<dbReference type="PROSITE" id="PS51459">
    <property type="entry name" value="FIDO"/>
    <property type="match status" value="1"/>
</dbReference>
<feature type="domain" description="Fido" evidence="5">
    <location>
        <begin position="90"/>
        <end position="244"/>
    </location>
</feature>
<dbReference type="STRING" id="76123.AS203_08415"/>
<accession>A0A0S2KM11</accession>
<evidence type="ECO:0000256" key="1">
    <source>
        <dbReference type="PIRSR" id="PIRSR640198-1"/>
    </source>
</evidence>
<dbReference type="Proteomes" id="UP000056252">
    <property type="component" value="Chromosome"/>
</dbReference>
<dbReference type="GO" id="GO:0005524">
    <property type="term" value="F:ATP binding"/>
    <property type="evidence" value="ECO:0007669"/>
    <property type="project" value="UniProtKB-KW"/>
</dbReference>
<dbReference type="KEGG" id="peo:AS203_08415"/>
<reference evidence="7" key="1">
    <citation type="submission" date="2015-11" db="EMBL/GenBank/DDBJ databases">
        <authorList>
            <person name="Holder M.E."/>
            <person name="Ajami N.J."/>
            <person name="Petrosino J.F."/>
        </authorList>
    </citation>
    <scope>NUCLEOTIDE SEQUENCE [LARGE SCALE GENOMIC DNA]</scope>
    <source>
        <strain evidence="7">F0113</strain>
    </source>
</reference>
<feature type="active site" evidence="1">
    <location>
        <position position="186"/>
    </location>
</feature>